<proteinExistence type="inferred from homology"/>
<evidence type="ECO:0000259" key="2">
    <source>
        <dbReference type="Pfam" id="PF04754"/>
    </source>
</evidence>
<reference evidence="4 6" key="2">
    <citation type="submission" date="2021-06" db="EMBL/GenBank/DDBJ databases">
        <title>FDA dAtabase for Regulatory Grade micrObial Sequences (FDA-ARGOS): Supporting development and validation of Infectious Disease Dx tests.</title>
        <authorList>
            <person name="Sproer C."/>
            <person name="Gronow S."/>
            <person name="Severitt S."/>
            <person name="Schroder I."/>
            <person name="Tallon L."/>
            <person name="Sadzewicz L."/>
            <person name="Zhao X."/>
            <person name="Boylan J."/>
            <person name="Ott S."/>
            <person name="Bowen H."/>
            <person name="Vavikolanu K."/>
            <person name="Mehta A."/>
            <person name="Aluvathingal J."/>
            <person name="Nadendla S."/>
            <person name="Lowell S."/>
            <person name="Myers T."/>
            <person name="Yan Y."/>
        </authorList>
    </citation>
    <scope>NUCLEOTIDE SEQUENCE [LARGE SCALE GENOMIC DNA]</scope>
    <source>
        <strain evidence="4 6">FDAARGOS 1424</strain>
    </source>
</reference>
<dbReference type="PANTHER" id="PTHR34611:SF2">
    <property type="entry name" value="INACTIVE RECOMBINATION-PROMOTING NUCLEASE-LIKE PROTEIN RPNE-RELATED"/>
    <property type="match status" value="1"/>
</dbReference>
<dbReference type="NCBIfam" id="TIGR01784">
    <property type="entry name" value="T_den_put_tspse"/>
    <property type="match status" value="1"/>
</dbReference>
<dbReference type="InterPro" id="IPR006842">
    <property type="entry name" value="Transposase_31"/>
</dbReference>
<protein>
    <submittedName>
        <fullName evidence="3">Rpn family recombination-promoting nuclease/putative transposase</fullName>
    </submittedName>
</protein>
<dbReference type="GO" id="GO:0006310">
    <property type="term" value="P:DNA recombination"/>
    <property type="evidence" value="ECO:0007669"/>
    <property type="project" value="TreeGrafter"/>
</dbReference>
<reference evidence="3 5" key="1">
    <citation type="submission" date="2018-08" db="EMBL/GenBank/DDBJ databases">
        <title>Complete genomic analysis of a Citrobacter pasteurii isolated from cockles (Cerastoderma edule) containing a new chromosomic qnrB allele.</title>
        <authorList>
            <person name="Rodrigues A."/>
            <person name="Baptista T."/>
            <person name="Quesada A."/>
            <person name="Campos M.J."/>
        </authorList>
    </citation>
    <scope>NUCLEOTIDE SEQUENCE [LARGE SCALE GENOMIC DNA]</scope>
    <source>
        <strain evidence="3 5">BA18</strain>
    </source>
</reference>
<dbReference type="Proteomes" id="UP000468420">
    <property type="component" value="Unassembled WGS sequence"/>
</dbReference>
<dbReference type="EMBL" id="CP077262">
    <property type="protein sequence ID" value="QXA44536.1"/>
    <property type="molecule type" value="Genomic_DNA"/>
</dbReference>
<dbReference type="Pfam" id="PF04754">
    <property type="entry name" value="Transposase_31"/>
    <property type="match status" value="1"/>
</dbReference>
<dbReference type="InterPro" id="IPR051699">
    <property type="entry name" value="Rpn/YhgA-like_nuclease"/>
</dbReference>
<dbReference type="RefSeq" id="WP_005134113.1">
    <property type="nucleotide sequence ID" value="NZ_CDHL01000014.1"/>
</dbReference>
<evidence type="ECO:0000313" key="4">
    <source>
        <dbReference type="EMBL" id="QXA44536.1"/>
    </source>
</evidence>
<dbReference type="Proteomes" id="UP000683579">
    <property type="component" value="Chromosome"/>
</dbReference>
<name>A0A6N6KAH7_9ENTR</name>
<dbReference type="PANTHER" id="PTHR34611">
    <property type="match status" value="1"/>
</dbReference>
<dbReference type="GO" id="GO:1990238">
    <property type="term" value="F:double-stranded DNA endonuclease activity"/>
    <property type="evidence" value="ECO:0007669"/>
    <property type="project" value="TreeGrafter"/>
</dbReference>
<accession>A0A6N6KAH7</accession>
<dbReference type="InterPro" id="IPR010106">
    <property type="entry name" value="RpnA"/>
</dbReference>
<evidence type="ECO:0000313" key="5">
    <source>
        <dbReference type="Proteomes" id="UP000468420"/>
    </source>
</evidence>
<sequence length="320" mass="36465">MNTAATSTPHDAVFKTFLRHPETARDFLQIHLPASLRELCNFQTLKLEPDSFIEEDLHAYYSDVLWSVKTTEGDGYIYVVIEHQSTPDAHMAFRLMRYAIAAMQKHLDAGHQQLPLVVPMLFYHGAKSPYPWSLCWLDEFANPKLARQLYAAAFPLVDITVIPDDEIVQHRRMALLELIQKHIRQRDLMGLVEQIVSLLVTGLTNDSQLKTLFNYILRTGDAPRFNAFIREIAERSPQHKEHLMTIADRLHEAGFQKGWLKGQQKGKQEGKQEGLIEGQRTEALRIACTMLADGIDISTVQKITRLSAEDIQGLSHQAEV</sequence>
<comment type="similarity">
    <text evidence="1">Belongs to the Rpn/YhgA-like nuclease family.</text>
</comment>
<keyword evidence="6" id="KW-1185">Reference proteome</keyword>
<evidence type="ECO:0000313" key="6">
    <source>
        <dbReference type="Proteomes" id="UP000683579"/>
    </source>
</evidence>
<dbReference type="EMBL" id="QRDC01000001">
    <property type="protein sequence ID" value="KAA1280800.1"/>
    <property type="molecule type" value="Genomic_DNA"/>
</dbReference>
<feature type="domain" description="Transposase (putative) YhgA-like" evidence="2">
    <location>
        <begin position="8"/>
        <end position="209"/>
    </location>
</feature>
<gene>
    <name evidence="3" type="ORF">DXF85_01120</name>
    <name evidence="4" type="ORF">I6L54_21720</name>
</gene>
<evidence type="ECO:0000313" key="3">
    <source>
        <dbReference type="EMBL" id="KAA1280800.1"/>
    </source>
</evidence>
<dbReference type="AlphaFoldDB" id="A0A6N6KAH7"/>
<organism evidence="3 5">
    <name type="scientific">Citrobacter pasteurii</name>
    <dbReference type="NCBI Taxonomy" id="1563222"/>
    <lineage>
        <taxon>Bacteria</taxon>
        <taxon>Pseudomonadati</taxon>
        <taxon>Pseudomonadota</taxon>
        <taxon>Gammaproteobacteria</taxon>
        <taxon>Enterobacterales</taxon>
        <taxon>Enterobacteriaceae</taxon>
        <taxon>Citrobacter</taxon>
    </lineage>
</organism>
<evidence type="ECO:0000256" key="1">
    <source>
        <dbReference type="ARBA" id="ARBA00009787"/>
    </source>
</evidence>